<dbReference type="Proteomes" id="UP000295122">
    <property type="component" value="Unassembled WGS sequence"/>
</dbReference>
<dbReference type="InterPro" id="IPR029058">
    <property type="entry name" value="AB_hydrolase_fold"/>
</dbReference>
<gene>
    <name evidence="2" type="ORF">EV668_0884</name>
</gene>
<name>A0A4V3DYR5_9HYPH</name>
<organism evidence="2 3">
    <name type="scientific">Enterovirga rhinocerotis</name>
    <dbReference type="NCBI Taxonomy" id="1339210"/>
    <lineage>
        <taxon>Bacteria</taxon>
        <taxon>Pseudomonadati</taxon>
        <taxon>Pseudomonadota</taxon>
        <taxon>Alphaproteobacteria</taxon>
        <taxon>Hyphomicrobiales</taxon>
        <taxon>Methylobacteriaceae</taxon>
        <taxon>Enterovirga</taxon>
    </lineage>
</organism>
<keyword evidence="3" id="KW-1185">Reference proteome</keyword>
<dbReference type="Gene3D" id="3.40.50.1820">
    <property type="entry name" value="alpha/beta hydrolase"/>
    <property type="match status" value="1"/>
</dbReference>
<protein>
    <submittedName>
        <fullName evidence="2">Carboxymethylenebutenolidase</fullName>
    </submittedName>
</protein>
<dbReference type="SUPFAM" id="SSF53474">
    <property type="entry name" value="alpha/beta-Hydrolases"/>
    <property type="match status" value="1"/>
</dbReference>
<comment type="caution">
    <text evidence="2">The sequence shown here is derived from an EMBL/GenBank/DDBJ whole genome shotgun (WGS) entry which is preliminary data.</text>
</comment>
<dbReference type="InterPro" id="IPR050261">
    <property type="entry name" value="FrsA_esterase"/>
</dbReference>
<dbReference type="PANTHER" id="PTHR22946">
    <property type="entry name" value="DIENELACTONE HYDROLASE DOMAIN-CONTAINING PROTEIN-RELATED"/>
    <property type="match status" value="1"/>
</dbReference>
<dbReference type="PROSITE" id="PS51257">
    <property type="entry name" value="PROKAR_LIPOPROTEIN"/>
    <property type="match status" value="1"/>
</dbReference>
<dbReference type="AlphaFoldDB" id="A0A4V3DYR5"/>
<sequence>MTRRTVMLGGLAAACGLNAGLSGARADETGFRSGGRPIRVEWFAPQDVPEGESAPAVLLLHGAEGLMLATAYRAAARVIARAGIGVAFVHYFDRTGDKICDLDRMRETIPPWAETVRDALTWLAGRPGIDPDRLGIVGISLGAGLALHVAAQGERRIKAIVDFYGPISAGLLPPRPKLPPVLILHGEADPVVPIIHARTLEAHLKAAGTPYEIKIYPGQVHGFRGAAQMDASRRSTAFLVRHLRARRAERR</sequence>
<proteinExistence type="predicted"/>
<feature type="domain" description="Dienelactone hydrolase" evidence="1">
    <location>
        <begin position="49"/>
        <end position="226"/>
    </location>
</feature>
<dbReference type="GO" id="GO:0016787">
    <property type="term" value="F:hydrolase activity"/>
    <property type="evidence" value="ECO:0007669"/>
    <property type="project" value="InterPro"/>
</dbReference>
<evidence type="ECO:0000313" key="3">
    <source>
        <dbReference type="Proteomes" id="UP000295122"/>
    </source>
</evidence>
<evidence type="ECO:0000259" key="1">
    <source>
        <dbReference type="Pfam" id="PF01738"/>
    </source>
</evidence>
<dbReference type="Pfam" id="PF01738">
    <property type="entry name" value="DLH"/>
    <property type="match status" value="1"/>
</dbReference>
<dbReference type="EMBL" id="SNZR01000011">
    <property type="protein sequence ID" value="TDR93619.1"/>
    <property type="molecule type" value="Genomic_DNA"/>
</dbReference>
<dbReference type="RefSeq" id="WP_245512838.1">
    <property type="nucleotide sequence ID" value="NZ_SNZR01000011.1"/>
</dbReference>
<accession>A0A4V3DYR5</accession>
<dbReference type="InterPro" id="IPR002925">
    <property type="entry name" value="Dienelactn_hydro"/>
</dbReference>
<evidence type="ECO:0000313" key="2">
    <source>
        <dbReference type="EMBL" id="TDR93619.1"/>
    </source>
</evidence>
<reference evidence="2 3" key="1">
    <citation type="submission" date="2019-03" db="EMBL/GenBank/DDBJ databases">
        <title>Genomic Encyclopedia of Type Strains, Phase IV (KMG-IV): sequencing the most valuable type-strain genomes for metagenomic binning, comparative biology and taxonomic classification.</title>
        <authorList>
            <person name="Goeker M."/>
        </authorList>
    </citation>
    <scope>NUCLEOTIDE SEQUENCE [LARGE SCALE GENOMIC DNA]</scope>
    <source>
        <strain evidence="2 3">DSM 25903</strain>
    </source>
</reference>